<dbReference type="Proteomes" id="UP000236721">
    <property type="component" value="Unassembled WGS sequence"/>
</dbReference>
<dbReference type="AlphaFoldDB" id="A0A1H5S647"/>
<evidence type="ECO:0000313" key="2">
    <source>
        <dbReference type="EMBL" id="SEF45287.1"/>
    </source>
</evidence>
<dbReference type="RefSeq" id="WP_103878484.1">
    <property type="nucleotide sequence ID" value="NZ_FNVG01000001.1"/>
</dbReference>
<keyword evidence="3" id="KW-1185">Reference proteome</keyword>
<keyword evidence="1" id="KW-0472">Membrane</keyword>
<gene>
    <name evidence="2" type="ORF">SAMN04488244_101236</name>
</gene>
<proteinExistence type="predicted"/>
<accession>A0A1H5S647</accession>
<protein>
    <submittedName>
        <fullName evidence="2">Uncharacterized protein</fullName>
    </submittedName>
</protein>
<feature type="transmembrane region" description="Helical" evidence="1">
    <location>
        <begin position="33"/>
        <end position="54"/>
    </location>
</feature>
<name>A0A1H5S647_9VIBR</name>
<evidence type="ECO:0000256" key="1">
    <source>
        <dbReference type="SAM" id="Phobius"/>
    </source>
</evidence>
<organism evidence="2 3">
    <name type="scientific">Vibrio hangzhouensis</name>
    <dbReference type="NCBI Taxonomy" id="462991"/>
    <lineage>
        <taxon>Bacteria</taxon>
        <taxon>Pseudomonadati</taxon>
        <taxon>Pseudomonadota</taxon>
        <taxon>Gammaproteobacteria</taxon>
        <taxon>Vibrionales</taxon>
        <taxon>Vibrionaceae</taxon>
        <taxon>Vibrio</taxon>
    </lineage>
</organism>
<sequence>MASSSRNKAIIAAIFVVISSILLWLELFGIVPFLVLILAFFTLVIQVGLHLAGYKHGDVFEAYQDAERTEATSLTNLLKHKQDCNEQQDSADKSRQESR</sequence>
<dbReference type="EMBL" id="FNVG01000001">
    <property type="protein sequence ID" value="SEF45287.1"/>
    <property type="molecule type" value="Genomic_DNA"/>
</dbReference>
<reference evidence="3" key="1">
    <citation type="submission" date="2016-10" db="EMBL/GenBank/DDBJ databases">
        <authorList>
            <person name="Varghese N."/>
            <person name="Submissions S."/>
        </authorList>
    </citation>
    <scope>NUCLEOTIDE SEQUENCE [LARGE SCALE GENOMIC DNA]</scope>
    <source>
        <strain evidence="3">CGMCC 1.7062</strain>
    </source>
</reference>
<evidence type="ECO:0000313" key="3">
    <source>
        <dbReference type="Proteomes" id="UP000236721"/>
    </source>
</evidence>
<keyword evidence="1" id="KW-1133">Transmembrane helix</keyword>
<keyword evidence="1" id="KW-0812">Transmembrane</keyword>
<dbReference type="OrthoDB" id="5905497at2"/>
<feature type="transmembrane region" description="Helical" evidence="1">
    <location>
        <begin position="9"/>
        <end position="27"/>
    </location>
</feature>